<dbReference type="PRINTS" id="PR00598">
    <property type="entry name" value="HTHMARR"/>
</dbReference>
<dbReference type="RefSeq" id="XP_018277903.1">
    <property type="nucleotide sequence ID" value="XM_018423517.1"/>
</dbReference>
<dbReference type="SUPFAM" id="SSF46785">
    <property type="entry name" value="Winged helix' DNA-binding domain"/>
    <property type="match status" value="1"/>
</dbReference>
<dbReference type="InterPro" id="IPR036388">
    <property type="entry name" value="WH-like_DNA-bd_sf"/>
</dbReference>
<reference evidence="3 4" key="1">
    <citation type="submission" date="2015-03" db="EMBL/GenBank/DDBJ databases">
        <title>Genomics and transcriptomics of the oil-accumulating basidiomycete yeast T. oleaginosus allow insights into substrate utilization and the diverse evolutionary trajectories of mating systems in fungi.</title>
        <authorList>
            <consortium name="DOE Joint Genome Institute"/>
            <person name="Kourist R."/>
            <person name="Kracht O."/>
            <person name="Bracharz F."/>
            <person name="Lipzen A."/>
            <person name="Nolan M."/>
            <person name="Ohm R."/>
            <person name="Grigoriev I."/>
            <person name="Sun S."/>
            <person name="Heitman J."/>
            <person name="Bruck T."/>
            <person name="Nowrousian M."/>
        </authorList>
    </citation>
    <scope>NUCLEOTIDE SEQUENCE [LARGE SCALE GENOMIC DNA]</scope>
    <source>
        <strain evidence="3 4">IBC0246</strain>
    </source>
</reference>
<feature type="domain" description="HTH marR-type" evidence="1">
    <location>
        <begin position="1"/>
        <end position="142"/>
    </location>
</feature>
<dbReference type="InterPro" id="IPR036390">
    <property type="entry name" value="WH_DNA-bd_sf"/>
</dbReference>
<keyword evidence="4" id="KW-1185">Reference proteome</keyword>
<dbReference type="Gene3D" id="1.10.10.10">
    <property type="entry name" value="Winged helix-like DNA-binding domain superfamily/Winged helix DNA-binding domain"/>
    <property type="match status" value="1"/>
</dbReference>
<proteinExistence type="predicted"/>
<dbReference type="GeneID" id="28984120"/>
<evidence type="ECO:0000313" key="4">
    <source>
        <dbReference type="Proteomes" id="UP000053611"/>
    </source>
</evidence>
<gene>
    <name evidence="3" type="ORF">CC85DRAFT_286443</name>
</gene>
<dbReference type="Gene3D" id="3.40.630.30">
    <property type="match status" value="1"/>
</dbReference>
<evidence type="ECO:0000259" key="1">
    <source>
        <dbReference type="PROSITE" id="PS50995"/>
    </source>
</evidence>
<evidence type="ECO:0000259" key="2">
    <source>
        <dbReference type="PROSITE" id="PS51186"/>
    </source>
</evidence>
<accession>A0A0J0XK21</accession>
<dbReference type="PANTHER" id="PTHR33164">
    <property type="entry name" value="TRANSCRIPTIONAL REGULATOR, MARR FAMILY"/>
    <property type="match status" value="1"/>
</dbReference>
<feature type="domain" description="N-acetyltransferase" evidence="2">
    <location>
        <begin position="181"/>
        <end position="338"/>
    </location>
</feature>
<sequence>MTAHAVPDADILALRAFNRFYTRHAGVLGPYLASDLSLTDVRVLYEIAHAAEPPTATEIARTLGHDNGYLSRILKRLETRGWVRRAPHPRDGRQSLLALTPDGEAAYAGLDERSQAQAGEMLAPLSEEKRDELMRALDTVRRLLGDATLALDAGDAAQVSTGAKAAPALPTPAHPTPTGDVILRDLQPGDLGWVVQTHGSQYFAEYGWGREFEVLAAEVIVDFGRDKDPRVRAWIAERGGERVGCVFMVRGRDDETAKLRLLCLTPGARGAGLGARLVDEVLAHARAMKFKRLELWTHSCLTTARSIYARRGFVMKEIKPYVSDGGTELVGENWELEL</sequence>
<dbReference type="EMBL" id="KQ087218">
    <property type="protein sequence ID" value="KLT41412.1"/>
    <property type="molecule type" value="Genomic_DNA"/>
</dbReference>
<dbReference type="SUPFAM" id="SSF55729">
    <property type="entry name" value="Acyl-CoA N-acyltransferases (Nat)"/>
    <property type="match status" value="1"/>
</dbReference>
<protein>
    <submittedName>
        <fullName evidence="3">Transcriptional regulator, MarR family with acetyltransferase activity</fullName>
    </submittedName>
</protein>
<dbReference type="InterPro" id="IPR000835">
    <property type="entry name" value="HTH_MarR-typ"/>
</dbReference>
<dbReference type="GO" id="GO:0006950">
    <property type="term" value="P:response to stress"/>
    <property type="evidence" value="ECO:0007669"/>
    <property type="project" value="TreeGrafter"/>
</dbReference>
<name>A0A0J0XK21_9TREE</name>
<dbReference type="Pfam" id="PF12802">
    <property type="entry name" value="MarR_2"/>
    <property type="match status" value="1"/>
</dbReference>
<dbReference type="InterPro" id="IPR016181">
    <property type="entry name" value="Acyl_CoA_acyltransferase"/>
</dbReference>
<dbReference type="PANTHER" id="PTHR33164:SF87">
    <property type="entry name" value="MULTIPLE ANTIBIOTIC RESISTANCE PROTEIN MARR"/>
    <property type="match status" value="1"/>
</dbReference>
<evidence type="ECO:0000313" key="3">
    <source>
        <dbReference type="EMBL" id="KLT41412.1"/>
    </source>
</evidence>
<dbReference type="GO" id="GO:0016747">
    <property type="term" value="F:acyltransferase activity, transferring groups other than amino-acyl groups"/>
    <property type="evidence" value="ECO:0007669"/>
    <property type="project" value="InterPro"/>
</dbReference>
<dbReference type="GO" id="GO:0003700">
    <property type="term" value="F:DNA-binding transcription factor activity"/>
    <property type="evidence" value="ECO:0007669"/>
    <property type="project" value="InterPro"/>
</dbReference>
<dbReference type="SMART" id="SM00347">
    <property type="entry name" value="HTH_MARR"/>
    <property type="match status" value="1"/>
</dbReference>
<dbReference type="InterPro" id="IPR000182">
    <property type="entry name" value="GNAT_dom"/>
</dbReference>
<dbReference type="OrthoDB" id="2583774at2759"/>
<organism evidence="3 4">
    <name type="scientific">Cutaneotrichosporon oleaginosum</name>
    <dbReference type="NCBI Taxonomy" id="879819"/>
    <lineage>
        <taxon>Eukaryota</taxon>
        <taxon>Fungi</taxon>
        <taxon>Dikarya</taxon>
        <taxon>Basidiomycota</taxon>
        <taxon>Agaricomycotina</taxon>
        <taxon>Tremellomycetes</taxon>
        <taxon>Trichosporonales</taxon>
        <taxon>Trichosporonaceae</taxon>
        <taxon>Cutaneotrichosporon</taxon>
    </lineage>
</organism>
<dbReference type="InterPro" id="IPR039422">
    <property type="entry name" value="MarR/SlyA-like"/>
</dbReference>
<dbReference type="PROSITE" id="PS51186">
    <property type="entry name" value="GNAT"/>
    <property type="match status" value="1"/>
</dbReference>
<dbReference type="CDD" id="cd04301">
    <property type="entry name" value="NAT_SF"/>
    <property type="match status" value="1"/>
</dbReference>
<dbReference type="AlphaFoldDB" id="A0A0J0XK21"/>
<dbReference type="Proteomes" id="UP000053611">
    <property type="component" value="Unassembled WGS sequence"/>
</dbReference>
<dbReference type="STRING" id="879819.A0A0J0XK21"/>
<dbReference type="PROSITE" id="PS50995">
    <property type="entry name" value="HTH_MARR_2"/>
    <property type="match status" value="1"/>
</dbReference>
<keyword evidence="3" id="KW-0808">Transferase</keyword>
<dbReference type="Pfam" id="PF00583">
    <property type="entry name" value="Acetyltransf_1"/>
    <property type="match status" value="1"/>
</dbReference>